<evidence type="ECO:0000256" key="1">
    <source>
        <dbReference type="SAM" id="MobiDB-lite"/>
    </source>
</evidence>
<evidence type="ECO:0008006" key="4">
    <source>
        <dbReference type="Google" id="ProtNLM"/>
    </source>
</evidence>
<protein>
    <recommendedName>
        <fullName evidence="4">V8-like Glu-specific endopeptidase</fullName>
    </recommendedName>
</protein>
<sequence length="349" mass="35836">MGRRAEEVRGPEARGSEVRRPAGRRGRRGGWPVRGRVSAVGAGLALCLLVAPASGATTAADDADGGGGSGRGAGGWTSEAAARYWTAGRMAAAVPAGTGSGKSAAAPGESAGAPGARATAGAARSARHFDGVPSVGVLFSVDKDARAHHCTASVVRSPHRNLILTAGHCKPGSRAAFVPQYRSGATAQPYGVWAVERGFTDPRRTGSGPGSDLDFAFATVAPDGEGRALESVTGGNVLLRTPGYSTDVTVIGYPTVRNDPADQAVRCDVRTSRLTGQRQLRMECGGFYGGTSGGPWLSRFDERTKTGYVVGNIGGLNGGGPSGPDSHRTSYSPYYGSEIFRLYARAVAR</sequence>
<dbReference type="GO" id="GO:0006508">
    <property type="term" value="P:proteolysis"/>
    <property type="evidence" value="ECO:0007669"/>
    <property type="project" value="InterPro"/>
</dbReference>
<feature type="compositionally biased region" description="Low complexity" evidence="1">
    <location>
        <begin position="101"/>
        <end position="116"/>
    </location>
</feature>
<feature type="compositionally biased region" description="Basic and acidic residues" evidence="1">
    <location>
        <begin position="1"/>
        <end position="20"/>
    </location>
</feature>
<proteinExistence type="predicted"/>
<organism evidence="2 3">
    <name type="scientific">Streptomyces paromomycinus</name>
    <name type="common">Streptomyces rimosus subsp. paromomycinus</name>
    <dbReference type="NCBI Taxonomy" id="92743"/>
    <lineage>
        <taxon>Bacteria</taxon>
        <taxon>Bacillati</taxon>
        <taxon>Actinomycetota</taxon>
        <taxon>Actinomycetes</taxon>
        <taxon>Kitasatosporales</taxon>
        <taxon>Streptomycetaceae</taxon>
        <taxon>Streptomyces</taxon>
    </lineage>
</organism>
<feature type="region of interest" description="Disordered" evidence="1">
    <location>
        <begin position="1"/>
        <end position="34"/>
    </location>
</feature>
<keyword evidence="3" id="KW-1185">Reference proteome</keyword>
<name>A0A401W9G8_STREY</name>
<accession>A0A401W9G8</accession>
<dbReference type="InterPro" id="IPR043504">
    <property type="entry name" value="Peptidase_S1_PA_chymotrypsin"/>
</dbReference>
<comment type="caution">
    <text evidence="2">The sequence shown here is derived from an EMBL/GenBank/DDBJ whole genome shotgun (WGS) entry which is preliminary data.</text>
</comment>
<dbReference type="AlphaFoldDB" id="A0A401W9G8"/>
<dbReference type="InterPro" id="IPR018114">
    <property type="entry name" value="TRYPSIN_HIS"/>
</dbReference>
<feature type="region of interest" description="Disordered" evidence="1">
    <location>
        <begin position="95"/>
        <end position="116"/>
    </location>
</feature>
<dbReference type="Gene3D" id="2.40.10.10">
    <property type="entry name" value="Trypsin-like serine proteases"/>
    <property type="match status" value="2"/>
</dbReference>
<dbReference type="InterPro" id="IPR009003">
    <property type="entry name" value="Peptidase_S1_PA"/>
</dbReference>
<dbReference type="GO" id="GO:0004252">
    <property type="term" value="F:serine-type endopeptidase activity"/>
    <property type="evidence" value="ECO:0007669"/>
    <property type="project" value="InterPro"/>
</dbReference>
<reference evidence="2 3" key="1">
    <citation type="submission" date="2018-11" db="EMBL/GenBank/DDBJ databases">
        <title>Whole genome sequence of Streptomyces paromomycinus NBRC 15454(T).</title>
        <authorList>
            <person name="Komaki H."/>
            <person name="Tamura T."/>
        </authorList>
    </citation>
    <scope>NUCLEOTIDE SEQUENCE [LARGE SCALE GENOMIC DNA]</scope>
    <source>
        <strain evidence="2 3">NBRC 15454</strain>
    </source>
</reference>
<evidence type="ECO:0000313" key="2">
    <source>
        <dbReference type="EMBL" id="GCD45963.1"/>
    </source>
</evidence>
<gene>
    <name evidence="2" type="ORF">GKJPGBOP_05706</name>
</gene>
<evidence type="ECO:0000313" key="3">
    <source>
        <dbReference type="Proteomes" id="UP000286746"/>
    </source>
</evidence>
<dbReference type="EMBL" id="BHZD01000001">
    <property type="protein sequence ID" value="GCD45963.1"/>
    <property type="molecule type" value="Genomic_DNA"/>
</dbReference>
<dbReference type="Proteomes" id="UP000286746">
    <property type="component" value="Unassembled WGS sequence"/>
</dbReference>
<dbReference type="SUPFAM" id="SSF50494">
    <property type="entry name" value="Trypsin-like serine proteases"/>
    <property type="match status" value="1"/>
</dbReference>
<dbReference type="PROSITE" id="PS00134">
    <property type="entry name" value="TRYPSIN_HIS"/>
    <property type="match status" value="1"/>
</dbReference>